<accession>D0NBN5</accession>
<reference evidence="3" key="1">
    <citation type="journal article" date="2009" name="Nature">
        <title>Genome sequence and analysis of the Irish potato famine pathogen Phytophthora infestans.</title>
        <authorList>
            <consortium name="The Broad Institute Genome Sequencing Platform"/>
            <person name="Haas B.J."/>
            <person name="Kamoun S."/>
            <person name="Zody M.C."/>
            <person name="Jiang R.H."/>
            <person name="Handsaker R.E."/>
            <person name="Cano L.M."/>
            <person name="Grabherr M."/>
            <person name="Kodira C.D."/>
            <person name="Raffaele S."/>
            <person name="Torto-Alalibo T."/>
            <person name="Bozkurt T.O."/>
            <person name="Ah-Fong A.M."/>
            <person name="Alvarado L."/>
            <person name="Anderson V.L."/>
            <person name="Armstrong M.R."/>
            <person name="Avrova A."/>
            <person name="Baxter L."/>
            <person name="Beynon J."/>
            <person name="Boevink P.C."/>
            <person name="Bollmann S.R."/>
            <person name="Bos J.I."/>
            <person name="Bulone V."/>
            <person name="Cai G."/>
            <person name="Cakir C."/>
            <person name="Carrington J.C."/>
            <person name="Chawner M."/>
            <person name="Conti L."/>
            <person name="Costanzo S."/>
            <person name="Ewan R."/>
            <person name="Fahlgren N."/>
            <person name="Fischbach M.A."/>
            <person name="Fugelstad J."/>
            <person name="Gilroy E.M."/>
            <person name="Gnerre S."/>
            <person name="Green P.J."/>
            <person name="Grenville-Briggs L.J."/>
            <person name="Griffith J."/>
            <person name="Grunwald N.J."/>
            <person name="Horn K."/>
            <person name="Horner N.R."/>
            <person name="Hu C.H."/>
            <person name="Huitema E."/>
            <person name="Jeong D.H."/>
            <person name="Jones A.M."/>
            <person name="Jones J.D."/>
            <person name="Jones R.W."/>
            <person name="Karlsson E.K."/>
            <person name="Kunjeti S.G."/>
            <person name="Lamour K."/>
            <person name="Liu Z."/>
            <person name="Ma L."/>
            <person name="Maclean D."/>
            <person name="Chibucos M.C."/>
            <person name="McDonald H."/>
            <person name="McWalters J."/>
            <person name="Meijer H.J."/>
            <person name="Morgan W."/>
            <person name="Morris P.F."/>
            <person name="Munro C.A."/>
            <person name="O'Neill K."/>
            <person name="Ospina-Giraldo M."/>
            <person name="Pinzon A."/>
            <person name="Pritchard L."/>
            <person name="Ramsahoye B."/>
            <person name="Ren Q."/>
            <person name="Restrepo S."/>
            <person name="Roy S."/>
            <person name="Sadanandom A."/>
            <person name="Savidor A."/>
            <person name="Schornack S."/>
            <person name="Schwartz D.C."/>
            <person name="Schumann U.D."/>
            <person name="Schwessinger B."/>
            <person name="Seyer L."/>
            <person name="Sharpe T."/>
            <person name="Silvar C."/>
            <person name="Song J."/>
            <person name="Studholme D.J."/>
            <person name="Sykes S."/>
            <person name="Thines M."/>
            <person name="van de Vondervoort P.J."/>
            <person name="Phuntumart V."/>
            <person name="Wawra S."/>
            <person name="Weide R."/>
            <person name="Win J."/>
            <person name="Young C."/>
            <person name="Zhou S."/>
            <person name="Fry W."/>
            <person name="Meyers B.C."/>
            <person name="van West P."/>
            <person name="Ristaino J."/>
            <person name="Govers F."/>
            <person name="Birch P.R."/>
            <person name="Whisson S.C."/>
            <person name="Judelson H.S."/>
            <person name="Nusbaum C."/>
        </authorList>
    </citation>
    <scope>NUCLEOTIDE SEQUENCE [LARGE SCALE GENOMIC DNA]</scope>
    <source>
        <strain evidence="3">T30-4</strain>
    </source>
</reference>
<dbReference type="RefSeq" id="XP_002903414.1">
    <property type="nucleotide sequence ID" value="XM_002903368.1"/>
</dbReference>
<dbReference type="KEGG" id="pif:PITG_09084"/>
<dbReference type="VEuPathDB" id="FungiDB:PITG_09084"/>
<keyword evidence="3" id="KW-1185">Reference proteome</keyword>
<dbReference type="Proteomes" id="UP000006643">
    <property type="component" value="Unassembled WGS sequence"/>
</dbReference>
<evidence type="ECO:0000313" key="3">
    <source>
        <dbReference type="Proteomes" id="UP000006643"/>
    </source>
</evidence>
<name>D0NBN5_PHYIT</name>
<proteinExistence type="predicted"/>
<dbReference type="AlphaFoldDB" id="D0NBN5"/>
<dbReference type="STRING" id="403677.D0NBN5"/>
<feature type="region of interest" description="Disordered" evidence="1">
    <location>
        <begin position="1"/>
        <end position="32"/>
    </location>
</feature>
<dbReference type="PANTHER" id="PTHR37069:SF2">
    <property type="entry name" value="PIGGYBAC TRANSPOSABLE ELEMENT-DERIVED PROTEIN DOMAIN-CONTAINING PROTEIN"/>
    <property type="match status" value="1"/>
</dbReference>
<dbReference type="GeneID" id="9470441"/>
<evidence type="ECO:0000256" key="1">
    <source>
        <dbReference type="SAM" id="MobiDB-lite"/>
    </source>
</evidence>
<dbReference type="OMA" id="AMANEDI"/>
<dbReference type="EMBL" id="DS028131">
    <property type="protein sequence ID" value="EEY55190.1"/>
    <property type="molecule type" value="Genomic_DNA"/>
</dbReference>
<dbReference type="InParanoid" id="D0NBN5"/>
<gene>
    <name evidence="2" type="ORF">PITG_09084</name>
</gene>
<dbReference type="OrthoDB" id="110395at2759"/>
<organism evidence="2 3">
    <name type="scientific">Phytophthora infestans (strain T30-4)</name>
    <name type="common">Potato late blight agent</name>
    <dbReference type="NCBI Taxonomy" id="403677"/>
    <lineage>
        <taxon>Eukaryota</taxon>
        <taxon>Sar</taxon>
        <taxon>Stramenopiles</taxon>
        <taxon>Oomycota</taxon>
        <taxon>Peronosporomycetes</taxon>
        <taxon>Peronosporales</taxon>
        <taxon>Peronosporaceae</taxon>
        <taxon>Phytophthora</taxon>
    </lineage>
</organism>
<dbReference type="PANTHER" id="PTHR37069">
    <property type="entry name" value="DDE_TNP_1_7 DOMAIN-CONTAINING PROTEIN"/>
    <property type="match status" value="1"/>
</dbReference>
<dbReference type="HOGENOM" id="CLU_1477845_0_0_1"/>
<protein>
    <submittedName>
        <fullName evidence="2">Uncharacterized protein</fullName>
    </submittedName>
</protein>
<sequence>MAGRRKRSLESAPVDSSKRTRPRRGSAACGAEGTTRFDNSMFFKAVWKELREEGWTSKQPPRNALDSFYRYIRPGSDLKGKEGKDFFVGEEALLAFYLRGIALSPPTPAMANEDIEDSSLRPAGRSSVACVPSLYVNTLVAFSPSKESWMKDKGYKKVGAAYIVGRTALRSYKKLRFTTASAK</sequence>
<evidence type="ECO:0000313" key="2">
    <source>
        <dbReference type="EMBL" id="EEY55190.1"/>
    </source>
</evidence>